<sequence length="146" mass="14912">MSKTKMPKDLESKCKIAIHTATTAAATAGALPIPIADTIPITAAQVTMIVALGKIFDMSISESAAKSIAAITLAQSTGRAAFSGILKAIPGAGSVIGGMVGAATASALTETLGWSLANDFYKMSIGEEPEKLAEAAETLKRAFEKK</sequence>
<evidence type="ECO:0000256" key="1">
    <source>
        <dbReference type="ARBA" id="ARBA00004141"/>
    </source>
</evidence>
<name>A0ABX2GWB4_9FIRM</name>
<keyword evidence="2" id="KW-0812">Transmembrane</keyword>
<dbReference type="RefSeq" id="WP_173866703.1">
    <property type="nucleotide sequence ID" value="NZ_JAAWUU010000045.1"/>
</dbReference>
<evidence type="ECO:0000256" key="3">
    <source>
        <dbReference type="ARBA" id="ARBA00022989"/>
    </source>
</evidence>
<evidence type="ECO:0000256" key="2">
    <source>
        <dbReference type="ARBA" id="ARBA00022692"/>
    </source>
</evidence>
<proteinExistence type="predicted"/>
<reference evidence="5 6" key="1">
    <citation type="journal article" date="2020" name="Cell Host Microbe">
        <title>Functional and Genomic Variation between Human-Derived Isolates of Lachnospiraceae Reveals Inter- and Intra-Species Diversity.</title>
        <authorList>
            <person name="Sorbara M.T."/>
            <person name="Littmann E.R."/>
            <person name="Fontana E."/>
            <person name="Moody T.U."/>
            <person name="Kohout C.E."/>
            <person name="Gjonbalaj M."/>
            <person name="Eaton V."/>
            <person name="Seok R."/>
            <person name="Leiner I.M."/>
            <person name="Pamer E.G."/>
        </authorList>
    </citation>
    <scope>NUCLEOTIDE SEQUENCE [LARGE SCALE GENOMIC DNA]</scope>
    <source>
        <strain evidence="5 6">MSK.14.16</strain>
    </source>
</reference>
<gene>
    <name evidence="5" type="ORF">HFM93_05535</name>
</gene>
<comment type="caution">
    <text evidence="5">The sequence shown here is derived from an EMBL/GenBank/DDBJ whole genome shotgun (WGS) entry which is preliminary data.</text>
</comment>
<dbReference type="InterPro" id="IPR021147">
    <property type="entry name" value="DUF697"/>
</dbReference>
<keyword evidence="6" id="KW-1185">Reference proteome</keyword>
<comment type="subcellular location">
    <subcellularLocation>
        <location evidence="1">Membrane</location>
        <topology evidence="1">Multi-pass membrane protein</topology>
    </subcellularLocation>
</comment>
<protein>
    <submittedName>
        <fullName evidence="5">DUF697 domain-containing protein</fullName>
    </submittedName>
</protein>
<dbReference type="Proteomes" id="UP000821846">
    <property type="component" value="Unassembled WGS sequence"/>
</dbReference>
<accession>A0ABX2GWB4</accession>
<keyword evidence="4" id="KW-0472">Membrane</keyword>
<evidence type="ECO:0000256" key="4">
    <source>
        <dbReference type="ARBA" id="ARBA00023136"/>
    </source>
</evidence>
<organism evidence="5 6">
    <name type="scientific">Faecalicatena fissicatena</name>
    <dbReference type="NCBI Taxonomy" id="290055"/>
    <lineage>
        <taxon>Bacteria</taxon>
        <taxon>Bacillati</taxon>
        <taxon>Bacillota</taxon>
        <taxon>Clostridia</taxon>
        <taxon>Lachnospirales</taxon>
        <taxon>Lachnospiraceae</taxon>
        <taxon>Faecalicatena</taxon>
    </lineage>
</organism>
<dbReference type="EMBL" id="JAAWUZ010000013">
    <property type="protein sequence ID" value="NSG29745.1"/>
    <property type="molecule type" value="Genomic_DNA"/>
</dbReference>
<evidence type="ECO:0000313" key="5">
    <source>
        <dbReference type="EMBL" id="NSG29745.1"/>
    </source>
</evidence>
<evidence type="ECO:0000313" key="6">
    <source>
        <dbReference type="Proteomes" id="UP000821846"/>
    </source>
</evidence>
<keyword evidence="3" id="KW-1133">Transmembrane helix</keyword>
<dbReference type="Pfam" id="PF05128">
    <property type="entry name" value="DUF697"/>
    <property type="match status" value="1"/>
</dbReference>